<evidence type="ECO:0000313" key="3">
    <source>
        <dbReference type="EMBL" id="HJC46553.1"/>
    </source>
</evidence>
<keyword evidence="2" id="KW-0812">Transmembrane</keyword>
<feature type="transmembrane region" description="Helical" evidence="2">
    <location>
        <begin position="214"/>
        <end position="233"/>
    </location>
</feature>
<evidence type="ECO:0000256" key="2">
    <source>
        <dbReference type="SAM" id="Phobius"/>
    </source>
</evidence>
<keyword evidence="2" id="KW-1133">Transmembrane helix</keyword>
<dbReference type="Pfam" id="PF22564">
    <property type="entry name" value="HAAS"/>
    <property type="match status" value="1"/>
</dbReference>
<reference evidence="3" key="1">
    <citation type="journal article" date="2021" name="PeerJ">
        <title>Extensive microbial diversity within the chicken gut microbiome revealed by metagenomics and culture.</title>
        <authorList>
            <person name="Gilroy R."/>
            <person name="Ravi A."/>
            <person name="Getino M."/>
            <person name="Pursley I."/>
            <person name="Horton D.L."/>
            <person name="Alikhan N.F."/>
            <person name="Baker D."/>
            <person name="Gharbi K."/>
            <person name="Hall N."/>
            <person name="Watson M."/>
            <person name="Adriaenssens E.M."/>
            <person name="Foster-Nyarko E."/>
            <person name="Jarju S."/>
            <person name="Secka A."/>
            <person name="Antonio M."/>
            <person name="Oren A."/>
            <person name="Chaudhuri R.R."/>
            <person name="La Ragione R."/>
            <person name="Hildebrand F."/>
            <person name="Pallen M.J."/>
        </authorList>
    </citation>
    <scope>NUCLEOTIDE SEQUENCE</scope>
    <source>
        <strain evidence="3">CHK183-5548</strain>
    </source>
</reference>
<feature type="transmembrane region" description="Helical" evidence="2">
    <location>
        <begin position="240"/>
        <end position="260"/>
    </location>
</feature>
<dbReference type="Proteomes" id="UP000823883">
    <property type="component" value="Unassembled WGS sequence"/>
</dbReference>
<gene>
    <name evidence="3" type="ORF">IAA04_00685</name>
</gene>
<organism evidence="3 4">
    <name type="scientific">Candidatus Lachnoclostridium pullistercoris</name>
    <dbReference type="NCBI Taxonomy" id="2838632"/>
    <lineage>
        <taxon>Bacteria</taxon>
        <taxon>Bacillati</taxon>
        <taxon>Bacillota</taxon>
        <taxon>Clostridia</taxon>
        <taxon>Lachnospirales</taxon>
        <taxon>Lachnospiraceae</taxon>
    </lineage>
</organism>
<dbReference type="EMBL" id="DWWL01000003">
    <property type="protein sequence ID" value="HJC46553.1"/>
    <property type="molecule type" value="Genomic_DNA"/>
</dbReference>
<evidence type="ECO:0000313" key="4">
    <source>
        <dbReference type="Proteomes" id="UP000823883"/>
    </source>
</evidence>
<keyword evidence="2" id="KW-0472">Membrane</keyword>
<feature type="transmembrane region" description="Helical" evidence="2">
    <location>
        <begin position="266"/>
        <end position="285"/>
    </location>
</feature>
<reference evidence="3" key="2">
    <citation type="submission" date="2021-04" db="EMBL/GenBank/DDBJ databases">
        <authorList>
            <person name="Gilroy R."/>
        </authorList>
    </citation>
    <scope>NUCLEOTIDE SEQUENCE</scope>
    <source>
        <strain evidence="3">CHK183-5548</strain>
    </source>
</reference>
<sequence>MTREMKQEEFLNILKDRLQVLNEKEREDILSEYRQHIELRMESGLTEEEAIRDFGDLNELVEEILDAYSVNPEYGKRSGFDPKAGAKAAGEAVSAGTRRAGAFCRRAASALKRWAAAFFRGAAGLAGRIRSGAGRMFKGIAGFLTGRKRNFPGAGETAGEEAAFLRQEERQLPAAERVPVLSAETASLASAGRISAPPAAGRNRKHWIRSFFKGIRSLAVFCIQVLGTVFVLLPMAAVDFFAAACFGILLVLSLMGYPAVGLTVGALGGAVSCTALIVLTADILFAGRGPKEKKRGVQTDRTGEEESGHEA</sequence>
<proteinExistence type="predicted"/>
<name>A0A9D2PBH2_9FIRM</name>
<feature type="compositionally biased region" description="Basic and acidic residues" evidence="1">
    <location>
        <begin position="295"/>
        <end position="311"/>
    </location>
</feature>
<accession>A0A9D2PBH2</accession>
<evidence type="ECO:0000256" key="1">
    <source>
        <dbReference type="SAM" id="MobiDB-lite"/>
    </source>
</evidence>
<comment type="caution">
    <text evidence="3">The sequence shown here is derived from an EMBL/GenBank/DDBJ whole genome shotgun (WGS) entry which is preliminary data.</text>
</comment>
<feature type="region of interest" description="Disordered" evidence="1">
    <location>
        <begin position="292"/>
        <end position="311"/>
    </location>
</feature>
<protein>
    <submittedName>
        <fullName evidence="3">DUF1700 domain-containing protein</fullName>
    </submittedName>
</protein>
<dbReference type="AlphaFoldDB" id="A0A9D2PBH2"/>